<reference evidence="1" key="1">
    <citation type="submission" date="2014-12" db="EMBL/GenBank/DDBJ databases">
        <title>Insight into the proteome of Arion vulgaris.</title>
        <authorList>
            <person name="Aradska J."/>
            <person name="Bulat T."/>
            <person name="Smidak R."/>
            <person name="Sarate P."/>
            <person name="Gangsoo J."/>
            <person name="Sialana F."/>
            <person name="Bilban M."/>
            <person name="Lubec G."/>
        </authorList>
    </citation>
    <scope>NUCLEOTIDE SEQUENCE</scope>
    <source>
        <tissue evidence="1">Skin</tissue>
    </source>
</reference>
<accession>A0A0B6YTK2</accession>
<gene>
    <name evidence="1" type="primary">ORF35237</name>
</gene>
<protein>
    <submittedName>
        <fullName evidence="1">Uncharacterized protein</fullName>
    </submittedName>
</protein>
<sequence>MTLNRSSSSSHLIRHAERVVQGIIVAVLEIDLLLDDDTKVDNTVVYIGGSV</sequence>
<proteinExistence type="predicted"/>
<dbReference type="EMBL" id="HACG01012256">
    <property type="protein sequence ID" value="CEK59121.1"/>
    <property type="molecule type" value="Transcribed_RNA"/>
</dbReference>
<organism evidence="1">
    <name type="scientific">Arion vulgaris</name>
    <dbReference type="NCBI Taxonomy" id="1028688"/>
    <lineage>
        <taxon>Eukaryota</taxon>
        <taxon>Metazoa</taxon>
        <taxon>Spiralia</taxon>
        <taxon>Lophotrochozoa</taxon>
        <taxon>Mollusca</taxon>
        <taxon>Gastropoda</taxon>
        <taxon>Heterobranchia</taxon>
        <taxon>Euthyneura</taxon>
        <taxon>Panpulmonata</taxon>
        <taxon>Eupulmonata</taxon>
        <taxon>Stylommatophora</taxon>
        <taxon>Helicina</taxon>
        <taxon>Arionoidea</taxon>
        <taxon>Arionidae</taxon>
        <taxon>Arion</taxon>
    </lineage>
</organism>
<name>A0A0B6YTK2_9EUPU</name>
<dbReference type="AlphaFoldDB" id="A0A0B6YTK2"/>
<evidence type="ECO:0000313" key="1">
    <source>
        <dbReference type="EMBL" id="CEK59121.1"/>
    </source>
</evidence>